<reference evidence="1 2" key="1">
    <citation type="submission" date="2020-03" db="EMBL/GenBank/DDBJ databases">
        <title>Salinimicrobium sp. nov, isolated from SCS.</title>
        <authorList>
            <person name="Cao W.R."/>
        </authorList>
    </citation>
    <scope>NUCLEOTIDE SEQUENCE [LARGE SCALE GENOMIC DNA]</scope>
    <source>
        <strain evidence="2">J15B91</strain>
    </source>
</reference>
<evidence type="ECO:0000313" key="2">
    <source>
        <dbReference type="Proteomes" id="UP000703674"/>
    </source>
</evidence>
<dbReference type="InterPro" id="IPR007431">
    <property type="entry name" value="ACP_PD"/>
</dbReference>
<dbReference type="EMBL" id="JAAVJR010000396">
    <property type="protein sequence ID" value="NJW54679.1"/>
    <property type="molecule type" value="Genomic_DNA"/>
</dbReference>
<sequence length="45" mass="5004">MNFLAHIYLSGDDEELILGNFIADSIKGKKYLSFPPGVQKGILLH</sequence>
<organism evidence="1 2">
    <name type="scientific">Salinimicrobium oceani</name>
    <dbReference type="NCBI Taxonomy" id="2722702"/>
    <lineage>
        <taxon>Bacteria</taxon>
        <taxon>Pseudomonadati</taxon>
        <taxon>Bacteroidota</taxon>
        <taxon>Flavobacteriia</taxon>
        <taxon>Flavobacteriales</taxon>
        <taxon>Flavobacteriaceae</taxon>
        <taxon>Salinimicrobium</taxon>
    </lineage>
</organism>
<protein>
    <submittedName>
        <fullName evidence="1">DUF479 domain-containing protein</fullName>
    </submittedName>
</protein>
<evidence type="ECO:0000313" key="1">
    <source>
        <dbReference type="EMBL" id="NJW54679.1"/>
    </source>
</evidence>
<proteinExistence type="predicted"/>
<accession>A0ABX1D2J4</accession>
<feature type="non-terminal residue" evidence="1">
    <location>
        <position position="45"/>
    </location>
</feature>
<comment type="caution">
    <text evidence="1">The sequence shown here is derived from an EMBL/GenBank/DDBJ whole genome shotgun (WGS) entry which is preliminary data.</text>
</comment>
<dbReference type="Proteomes" id="UP000703674">
    <property type="component" value="Unassembled WGS sequence"/>
</dbReference>
<keyword evidence="2" id="KW-1185">Reference proteome</keyword>
<dbReference type="Pfam" id="PF04336">
    <property type="entry name" value="ACP_PD"/>
    <property type="match status" value="1"/>
</dbReference>
<name>A0ABX1D2J4_9FLAO</name>
<gene>
    <name evidence="1" type="ORF">HC175_17350</name>
</gene>